<organism evidence="8 9">
    <name type="scientific">Vagococcus silagei</name>
    <dbReference type="NCBI Taxonomy" id="2508885"/>
    <lineage>
        <taxon>Bacteria</taxon>
        <taxon>Bacillati</taxon>
        <taxon>Bacillota</taxon>
        <taxon>Bacilli</taxon>
        <taxon>Lactobacillales</taxon>
        <taxon>Enterococcaceae</taxon>
        <taxon>Vagococcus</taxon>
    </lineage>
</organism>
<proteinExistence type="inferred from homology"/>
<dbReference type="InterPro" id="IPR017871">
    <property type="entry name" value="ABC_transporter-like_CS"/>
</dbReference>
<dbReference type="RefSeq" id="WP_136137837.1">
    <property type="nucleotide sequence ID" value="NZ_SDGV01000033.1"/>
</dbReference>
<gene>
    <name evidence="8" type="ORF">ESZ54_11695</name>
</gene>
<name>A0A4S3B1T6_9ENTE</name>
<dbReference type="GO" id="GO:0016887">
    <property type="term" value="F:ATP hydrolysis activity"/>
    <property type="evidence" value="ECO:0007669"/>
    <property type="project" value="InterPro"/>
</dbReference>
<feature type="domain" description="ABC transporter" evidence="7">
    <location>
        <begin position="2"/>
        <end position="238"/>
    </location>
</feature>
<dbReference type="InterPro" id="IPR050093">
    <property type="entry name" value="ABC_SmlMolc_Importer"/>
</dbReference>
<evidence type="ECO:0000259" key="7">
    <source>
        <dbReference type="PROSITE" id="PS50893"/>
    </source>
</evidence>
<keyword evidence="9" id="KW-1185">Reference proteome</keyword>
<evidence type="ECO:0000313" key="9">
    <source>
        <dbReference type="Proteomes" id="UP000310506"/>
    </source>
</evidence>
<dbReference type="SMART" id="SM00382">
    <property type="entry name" value="AAA"/>
    <property type="match status" value="1"/>
</dbReference>
<dbReference type="GO" id="GO:0005886">
    <property type="term" value="C:plasma membrane"/>
    <property type="evidence" value="ECO:0007669"/>
    <property type="project" value="UniProtKB-ARBA"/>
</dbReference>
<keyword evidence="3" id="KW-0547">Nucleotide-binding</keyword>
<comment type="similarity">
    <text evidence="1">Belongs to the ABC transporter superfamily.</text>
</comment>
<protein>
    <submittedName>
        <fullName evidence="8">ATP-binding cassette domain-containing protein</fullName>
    </submittedName>
</protein>
<reference evidence="8 9" key="1">
    <citation type="submission" date="2019-01" db="EMBL/GenBank/DDBJ databases">
        <title>Vagococcus silagei sp. nov. isolated from brewer's grain.</title>
        <authorList>
            <person name="Guu J.-R."/>
        </authorList>
    </citation>
    <scope>NUCLEOTIDE SEQUENCE [LARGE SCALE GENOMIC DNA]</scope>
    <source>
        <strain evidence="8 9">2B-2</strain>
    </source>
</reference>
<dbReference type="PROSITE" id="PS50893">
    <property type="entry name" value="ABC_TRANSPORTER_2"/>
    <property type="match status" value="1"/>
</dbReference>
<dbReference type="InterPro" id="IPR003439">
    <property type="entry name" value="ABC_transporter-like_ATP-bd"/>
</dbReference>
<dbReference type="Proteomes" id="UP000310506">
    <property type="component" value="Unassembled WGS sequence"/>
</dbReference>
<dbReference type="InterPro" id="IPR003593">
    <property type="entry name" value="AAA+_ATPase"/>
</dbReference>
<accession>A0A4S3B1T6</accession>
<dbReference type="AlphaFoldDB" id="A0A4S3B1T6"/>
<dbReference type="PANTHER" id="PTHR42781:SF9">
    <property type="entry name" value="AMINO ACID ABC TRANSPORTER, ATP-BINDING PROTEIN-RELATED"/>
    <property type="match status" value="1"/>
</dbReference>
<dbReference type="PROSITE" id="PS00211">
    <property type="entry name" value="ABC_TRANSPORTER_1"/>
    <property type="match status" value="1"/>
</dbReference>
<dbReference type="InterPro" id="IPR027417">
    <property type="entry name" value="P-loop_NTPase"/>
</dbReference>
<dbReference type="EMBL" id="SDGV01000033">
    <property type="protein sequence ID" value="THB60207.1"/>
    <property type="molecule type" value="Genomic_DNA"/>
</dbReference>
<dbReference type="SUPFAM" id="SSF52540">
    <property type="entry name" value="P-loop containing nucleoside triphosphate hydrolases"/>
    <property type="match status" value="1"/>
</dbReference>
<evidence type="ECO:0000256" key="4">
    <source>
        <dbReference type="ARBA" id="ARBA00022840"/>
    </source>
</evidence>
<dbReference type="PANTHER" id="PTHR42781">
    <property type="entry name" value="SPERMIDINE/PUTRESCINE IMPORT ATP-BINDING PROTEIN POTA"/>
    <property type="match status" value="1"/>
</dbReference>
<evidence type="ECO:0000256" key="6">
    <source>
        <dbReference type="ARBA" id="ARBA00055994"/>
    </source>
</evidence>
<keyword evidence="2" id="KW-0813">Transport</keyword>
<evidence type="ECO:0000256" key="5">
    <source>
        <dbReference type="ARBA" id="ARBA00049360"/>
    </source>
</evidence>
<dbReference type="FunFam" id="3.40.50.300:FF:000056">
    <property type="entry name" value="Cell division ATP-binding protein FtsE"/>
    <property type="match status" value="1"/>
</dbReference>
<dbReference type="Gene3D" id="3.40.50.300">
    <property type="entry name" value="P-loop containing nucleotide triphosphate hydrolases"/>
    <property type="match status" value="1"/>
</dbReference>
<dbReference type="Pfam" id="PF00005">
    <property type="entry name" value="ABC_tran"/>
    <property type="match status" value="1"/>
</dbReference>
<evidence type="ECO:0000256" key="1">
    <source>
        <dbReference type="ARBA" id="ARBA00005417"/>
    </source>
</evidence>
<comment type="catalytic activity">
    <reaction evidence="5">
        <text>ATP + H2O = ADP + phosphate + H(+)</text>
        <dbReference type="Rhea" id="RHEA:13065"/>
        <dbReference type="ChEBI" id="CHEBI:15377"/>
        <dbReference type="ChEBI" id="CHEBI:15378"/>
        <dbReference type="ChEBI" id="CHEBI:30616"/>
        <dbReference type="ChEBI" id="CHEBI:43474"/>
        <dbReference type="ChEBI" id="CHEBI:456216"/>
    </reaction>
</comment>
<comment type="caution">
    <text evidence="8">The sequence shown here is derived from an EMBL/GenBank/DDBJ whole genome shotgun (WGS) entry which is preliminary data.</text>
</comment>
<comment type="function">
    <text evidence="6">Part of the ABC transporter FtsEX involved in cellular division. Has ATPase activity. Essential for cell division and viability.</text>
</comment>
<evidence type="ECO:0000256" key="3">
    <source>
        <dbReference type="ARBA" id="ARBA00022741"/>
    </source>
</evidence>
<evidence type="ECO:0000313" key="8">
    <source>
        <dbReference type="EMBL" id="THB60207.1"/>
    </source>
</evidence>
<keyword evidence="4 8" id="KW-0067">ATP-binding</keyword>
<sequence>MIEFINVSKDYLQTNIKIKALQSISLTIKQSEFFGLVGTSGSGKSTLLRLINGLEKPTSGELFIEEQSLTSLKKSQKREMVQQMGMIFQHFNLLQNKTVAQNVALSLKVQGIKDTSIVLEMLKFVGMEELCNKYPSQLSGGQKQRVAIARALATKPKILLCDEPTSALDEHNSVEIMALLKKIQVEYGTTIVFVSHELELIKAWCDRAGIMENGEILSVVEVVHQTKTTQTDSYYERALEYLT</sequence>
<dbReference type="OrthoDB" id="9802264at2"/>
<dbReference type="GO" id="GO:0005524">
    <property type="term" value="F:ATP binding"/>
    <property type="evidence" value="ECO:0007669"/>
    <property type="project" value="UniProtKB-KW"/>
</dbReference>
<evidence type="ECO:0000256" key="2">
    <source>
        <dbReference type="ARBA" id="ARBA00022448"/>
    </source>
</evidence>